<dbReference type="Gene3D" id="1.10.10.10">
    <property type="entry name" value="Winged helix-like DNA-binding domain superfamily/Winged helix DNA-binding domain"/>
    <property type="match status" value="1"/>
</dbReference>
<reference evidence="2" key="1">
    <citation type="submission" date="2016-10" db="EMBL/GenBank/DDBJ databases">
        <title>Sequence of Gallionella enrichment culture.</title>
        <authorList>
            <person name="Poehlein A."/>
            <person name="Muehling M."/>
            <person name="Daniel R."/>
        </authorList>
    </citation>
    <scope>NUCLEOTIDE SEQUENCE</scope>
</reference>
<sequence length="242" mass="27368">MVVAMSGRHQALRRRDTQLKSRNAAVRVFTGDQEAQPERSETDDLVGRIDLKINGLLWHYEASRGKLHLLFESKVHLLEMSMPSPRKNRPANAEPMLIGALLRIPAQAIHRRIIHELNAAGFEELRLPHIAVLQFPGPEGVRPGTLAERAGMSKQAMNQLLRSLEGLGYIARSDAPDEGRARIIRFTRRGRDAYAKIHDILRDIEREWSAELGPERFAQLKKLLSRVSTSSLIHYPADMRPG</sequence>
<dbReference type="AlphaFoldDB" id="A0A1J5PVS8"/>
<comment type="caution">
    <text evidence="2">The sequence shown here is derived from an EMBL/GenBank/DDBJ whole genome shotgun (WGS) entry which is preliminary data.</text>
</comment>
<dbReference type="EMBL" id="MLJW01005764">
    <property type="protein sequence ID" value="OIQ67693.1"/>
    <property type="molecule type" value="Genomic_DNA"/>
</dbReference>
<protein>
    <submittedName>
        <fullName evidence="2">MarR family protein</fullName>
    </submittedName>
</protein>
<gene>
    <name evidence="2" type="ORF">GALL_507270</name>
</gene>
<dbReference type="PANTHER" id="PTHR33164">
    <property type="entry name" value="TRANSCRIPTIONAL REGULATOR, MARR FAMILY"/>
    <property type="match status" value="1"/>
</dbReference>
<evidence type="ECO:0000259" key="1">
    <source>
        <dbReference type="PROSITE" id="PS50995"/>
    </source>
</evidence>
<dbReference type="InterPro" id="IPR036388">
    <property type="entry name" value="WH-like_DNA-bd_sf"/>
</dbReference>
<dbReference type="Pfam" id="PF12802">
    <property type="entry name" value="MarR_2"/>
    <property type="match status" value="1"/>
</dbReference>
<dbReference type="SUPFAM" id="SSF46785">
    <property type="entry name" value="Winged helix' DNA-binding domain"/>
    <property type="match status" value="1"/>
</dbReference>
<evidence type="ECO:0000313" key="2">
    <source>
        <dbReference type="EMBL" id="OIQ67693.1"/>
    </source>
</evidence>
<dbReference type="PANTHER" id="PTHR33164:SF57">
    <property type="entry name" value="MARR-FAMILY TRANSCRIPTIONAL REGULATOR"/>
    <property type="match status" value="1"/>
</dbReference>
<dbReference type="InterPro" id="IPR000835">
    <property type="entry name" value="HTH_MarR-typ"/>
</dbReference>
<dbReference type="GO" id="GO:0006950">
    <property type="term" value="P:response to stress"/>
    <property type="evidence" value="ECO:0007669"/>
    <property type="project" value="TreeGrafter"/>
</dbReference>
<dbReference type="InterPro" id="IPR039422">
    <property type="entry name" value="MarR/SlyA-like"/>
</dbReference>
<feature type="domain" description="HTH marR-type" evidence="1">
    <location>
        <begin position="94"/>
        <end position="229"/>
    </location>
</feature>
<name>A0A1J5PVS8_9ZZZZ</name>
<organism evidence="2">
    <name type="scientific">mine drainage metagenome</name>
    <dbReference type="NCBI Taxonomy" id="410659"/>
    <lineage>
        <taxon>unclassified sequences</taxon>
        <taxon>metagenomes</taxon>
        <taxon>ecological metagenomes</taxon>
    </lineage>
</organism>
<dbReference type="SMART" id="SM00347">
    <property type="entry name" value="HTH_MARR"/>
    <property type="match status" value="1"/>
</dbReference>
<proteinExistence type="predicted"/>
<dbReference type="GO" id="GO:0003700">
    <property type="term" value="F:DNA-binding transcription factor activity"/>
    <property type="evidence" value="ECO:0007669"/>
    <property type="project" value="InterPro"/>
</dbReference>
<dbReference type="InterPro" id="IPR036390">
    <property type="entry name" value="WH_DNA-bd_sf"/>
</dbReference>
<accession>A0A1J5PVS8</accession>
<dbReference type="PROSITE" id="PS50995">
    <property type="entry name" value="HTH_MARR_2"/>
    <property type="match status" value="1"/>
</dbReference>